<keyword evidence="8 10" id="KW-0687">Ribonucleoprotein</keyword>
<evidence type="ECO:0000313" key="12">
    <source>
        <dbReference type="EMBL" id="OUR94024.1"/>
    </source>
</evidence>
<evidence type="ECO:0000256" key="2">
    <source>
        <dbReference type="ARBA" id="ARBA00022491"/>
    </source>
</evidence>
<keyword evidence="5 10" id="KW-0810">Translation regulation</keyword>
<name>A0A1Y5F9F2_9BACT</name>
<evidence type="ECO:0000256" key="1">
    <source>
        <dbReference type="ARBA" id="ARBA00010531"/>
    </source>
</evidence>
<dbReference type="EMBL" id="MAAO01000013">
    <property type="protein sequence ID" value="OUR94024.1"/>
    <property type="molecule type" value="Genomic_DNA"/>
</dbReference>
<accession>A0A1Y5F9F2</accession>
<keyword evidence="6 10" id="KW-0694">RNA-binding</keyword>
<dbReference type="PIRSF" id="PIRSF002155">
    <property type="entry name" value="Ribosomal_L1"/>
    <property type="match status" value="1"/>
</dbReference>
<keyword evidence="3 10" id="KW-0820">tRNA-binding</keyword>
<evidence type="ECO:0000256" key="4">
    <source>
        <dbReference type="ARBA" id="ARBA00022730"/>
    </source>
</evidence>
<dbReference type="InterPro" id="IPR002143">
    <property type="entry name" value="Ribosomal_uL1"/>
</dbReference>
<dbReference type="InterPro" id="IPR005878">
    <property type="entry name" value="Ribosom_uL1_bac-type"/>
</dbReference>
<dbReference type="PROSITE" id="PS01199">
    <property type="entry name" value="RIBOSOMAL_L1"/>
    <property type="match status" value="1"/>
</dbReference>
<comment type="caution">
    <text evidence="12">The sequence shown here is derived from an EMBL/GenBank/DDBJ whole genome shotgun (WGS) entry which is preliminary data.</text>
</comment>
<dbReference type="Proteomes" id="UP000196531">
    <property type="component" value="Unassembled WGS sequence"/>
</dbReference>
<dbReference type="SUPFAM" id="SSF56808">
    <property type="entry name" value="Ribosomal protein L1"/>
    <property type="match status" value="1"/>
</dbReference>
<organism evidence="12 13">
    <name type="scientific">Halobacteriovorax marinus</name>
    <dbReference type="NCBI Taxonomy" id="97084"/>
    <lineage>
        <taxon>Bacteria</taxon>
        <taxon>Pseudomonadati</taxon>
        <taxon>Bdellovibrionota</taxon>
        <taxon>Bacteriovoracia</taxon>
        <taxon>Bacteriovoracales</taxon>
        <taxon>Halobacteriovoraceae</taxon>
        <taxon>Halobacteriovorax</taxon>
    </lineage>
</organism>
<dbReference type="Pfam" id="PF00687">
    <property type="entry name" value="Ribosomal_L1"/>
    <property type="match status" value="1"/>
</dbReference>
<dbReference type="GO" id="GO:0000049">
    <property type="term" value="F:tRNA binding"/>
    <property type="evidence" value="ECO:0007669"/>
    <property type="project" value="UniProtKB-KW"/>
</dbReference>
<dbReference type="GO" id="GO:0003735">
    <property type="term" value="F:structural constituent of ribosome"/>
    <property type="evidence" value="ECO:0007669"/>
    <property type="project" value="InterPro"/>
</dbReference>
<dbReference type="GO" id="GO:0015934">
    <property type="term" value="C:large ribosomal subunit"/>
    <property type="evidence" value="ECO:0007669"/>
    <property type="project" value="InterPro"/>
</dbReference>
<dbReference type="GO" id="GO:0006412">
    <property type="term" value="P:translation"/>
    <property type="evidence" value="ECO:0007669"/>
    <property type="project" value="UniProtKB-UniRule"/>
</dbReference>
<dbReference type="HAMAP" id="MF_01318_B">
    <property type="entry name" value="Ribosomal_uL1_B"/>
    <property type="match status" value="1"/>
</dbReference>
<comment type="function">
    <text evidence="10">Protein L1 is also a translational repressor protein, it controls the translation of the L11 operon by binding to its mRNA.</text>
</comment>
<evidence type="ECO:0000256" key="8">
    <source>
        <dbReference type="ARBA" id="ARBA00023274"/>
    </source>
</evidence>
<evidence type="ECO:0000256" key="5">
    <source>
        <dbReference type="ARBA" id="ARBA00022845"/>
    </source>
</evidence>
<dbReference type="InterPro" id="IPR023673">
    <property type="entry name" value="Ribosomal_uL1_CS"/>
</dbReference>
<comment type="subunit">
    <text evidence="10">Part of the 50S ribosomal subunit.</text>
</comment>
<reference evidence="13" key="1">
    <citation type="journal article" date="2017" name="Proc. Natl. Acad. Sci. U.S.A.">
        <title>Simulation of Deepwater Horizon oil plume reveals substrate specialization within a complex community of hydrocarbon-degraders.</title>
        <authorList>
            <person name="Hu P."/>
            <person name="Dubinsky E.A."/>
            <person name="Probst A.J."/>
            <person name="Wang J."/>
            <person name="Sieber C.M.K."/>
            <person name="Tom L.M."/>
            <person name="Gardinali P."/>
            <person name="Banfield J.F."/>
            <person name="Atlas R.M."/>
            <person name="Andersen G.L."/>
        </authorList>
    </citation>
    <scope>NUCLEOTIDE SEQUENCE [LARGE SCALE GENOMIC DNA]</scope>
</reference>
<protein>
    <recommendedName>
        <fullName evidence="9 10">Large ribosomal subunit protein uL1</fullName>
    </recommendedName>
</protein>
<dbReference type="PANTHER" id="PTHR36427:SF3">
    <property type="entry name" value="LARGE RIBOSOMAL SUBUNIT PROTEIN UL1M"/>
    <property type="match status" value="1"/>
</dbReference>
<evidence type="ECO:0000313" key="13">
    <source>
        <dbReference type="Proteomes" id="UP000196531"/>
    </source>
</evidence>
<dbReference type="Gene3D" id="3.40.50.790">
    <property type="match status" value="1"/>
</dbReference>
<comment type="similarity">
    <text evidence="1 10 11">Belongs to the universal ribosomal protein uL1 family.</text>
</comment>
<dbReference type="NCBIfam" id="TIGR01169">
    <property type="entry name" value="rplA_bact"/>
    <property type="match status" value="1"/>
</dbReference>
<keyword evidence="4 10" id="KW-0699">rRNA-binding</keyword>
<dbReference type="GO" id="GO:0006417">
    <property type="term" value="P:regulation of translation"/>
    <property type="evidence" value="ECO:0007669"/>
    <property type="project" value="UniProtKB-KW"/>
</dbReference>
<keyword evidence="7 10" id="KW-0689">Ribosomal protein</keyword>
<dbReference type="CDD" id="cd00403">
    <property type="entry name" value="Ribosomal_L1"/>
    <property type="match status" value="1"/>
</dbReference>
<evidence type="ECO:0000256" key="6">
    <source>
        <dbReference type="ARBA" id="ARBA00022884"/>
    </source>
</evidence>
<dbReference type="PANTHER" id="PTHR36427">
    <property type="entry name" value="54S RIBOSOMAL PROTEIN L1, MITOCHONDRIAL"/>
    <property type="match status" value="1"/>
</dbReference>
<evidence type="ECO:0000256" key="9">
    <source>
        <dbReference type="ARBA" id="ARBA00035241"/>
    </source>
</evidence>
<keyword evidence="2 10" id="KW-0678">Repressor</keyword>
<dbReference type="GO" id="GO:0019843">
    <property type="term" value="F:rRNA binding"/>
    <property type="evidence" value="ECO:0007669"/>
    <property type="project" value="UniProtKB-UniRule"/>
</dbReference>
<evidence type="ECO:0000256" key="3">
    <source>
        <dbReference type="ARBA" id="ARBA00022555"/>
    </source>
</evidence>
<sequence length="235" mass="24901">MAKTKSKKFLEAAAKVDGTKLYSIEEAINLTKEVSYEKFDATVDLAFNLGVDPRHADQMIRGALALPAGTGKTVIVCVITSGDKIKAAQDAGADFAGGDDIVQKIAGGWLEFDRVIASPDMMGKLGRIGRVLGPRGLMPNPKLGTVTPDVAKAVTEQKAGKVEYRTEKNGIIHVPVGKISFDADKLRQNVDAVISAIVKAKPASAKGIFMKTLTFSTTMGPAIKVDTLEALSISK</sequence>
<comment type="function">
    <text evidence="10">Binds directly to 23S rRNA. The L1 stalk is quite mobile in the ribosome, and is involved in E site tRNA release.</text>
</comment>
<dbReference type="InterPro" id="IPR016095">
    <property type="entry name" value="Ribosomal_uL1_3-a/b-sand"/>
</dbReference>
<dbReference type="InterPro" id="IPR028364">
    <property type="entry name" value="Ribosomal_uL1/biogenesis"/>
</dbReference>
<dbReference type="AlphaFoldDB" id="A0A1Y5F9F2"/>
<proteinExistence type="inferred from homology"/>
<dbReference type="InterPro" id="IPR023674">
    <property type="entry name" value="Ribosomal_uL1-like"/>
</dbReference>
<evidence type="ECO:0000256" key="7">
    <source>
        <dbReference type="ARBA" id="ARBA00022980"/>
    </source>
</evidence>
<evidence type="ECO:0000256" key="10">
    <source>
        <dbReference type="HAMAP-Rule" id="MF_01318"/>
    </source>
</evidence>
<evidence type="ECO:0000256" key="11">
    <source>
        <dbReference type="RuleBase" id="RU000659"/>
    </source>
</evidence>
<dbReference type="FunFam" id="3.40.50.790:FF:000001">
    <property type="entry name" value="50S ribosomal protein L1"/>
    <property type="match status" value="1"/>
</dbReference>
<dbReference type="Gene3D" id="3.30.190.20">
    <property type="match status" value="1"/>
</dbReference>
<gene>
    <name evidence="10" type="primary">rplA</name>
    <name evidence="12" type="ORF">A9Q84_18370</name>
</gene>